<keyword evidence="4" id="KW-0540">Nuclease</keyword>
<proteinExistence type="predicted"/>
<dbReference type="PROSITE" id="PS50878">
    <property type="entry name" value="RT_POL"/>
    <property type="match status" value="1"/>
</dbReference>
<dbReference type="InterPro" id="IPR000477">
    <property type="entry name" value="RT_dom"/>
</dbReference>
<dbReference type="CDD" id="cd09274">
    <property type="entry name" value="RNase_HI_RT_Ty3"/>
    <property type="match status" value="1"/>
</dbReference>
<evidence type="ECO:0000259" key="8">
    <source>
        <dbReference type="PROSITE" id="PS50878"/>
    </source>
</evidence>
<dbReference type="PANTHER" id="PTHR37984:SF5">
    <property type="entry name" value="PROTEIN NYNRIN-LIKE"/>
    <property type="match status" value="1"/>
</dbReference>
<feature type="domain" description="Reverse transcriptase" evidence="8">
    <location>
        <begin position="344"/>
        <end position="524"/>
    </location>
</feature>
<dbReference type="Proteomes" id="UP001148786">
    <property type="component" value="Unassembled WGS sequence"/>
</dbReference>
<dbReference type="Pfam" id="PF17917">
    <property type="entry name" value="RT_RNaseH"/>
    <property type="match status" value="1"/>
</dbReference>
<evidence type="ECO:0000256" key="3">
    <source>
        <dbReference type="ARBA" id="ARBA00022695"/>
    </source>
</evidence>
<evidence type="ECO:0000256" key="2">
    <source>
        <dbReference type="ARBA" id="ARBA00022679"/>
    </source>
</evidence>
<dbReference type="Pfam" id="PF00078">
    <property type="entry name" value="RVT_1"/>
    <property type="match status" value="1"/>
</dbReference>
<keyword evidence="2" id="KW-0808">Transferase</keyword>
<dbReference type="CDD" id="cd00303">
    <property type="entry name" value="retropepsin_like"/>
    <property type="match status" value="1"/>
</dbReference>
<dbReference type="SUPFAM" id="SSF56672">
    <property type="entry name" value="DNA/RNA polymerases"/>
    <property type="match status" value="1"/>
</dbReference>
<evidence type="ECO:0000313" key="9">
    <source>
        <dbReference type="EMBL" id="KAJ3510878.1"/>
    </source>
</evidence>
<dbReference type="InterPro" id="IPR050951">
    <property type="entry name" value="Retrovirus_Pol_polyprotein"/>
</dbReference>
<sequence>MPPCASAVSKTLDRIKSAYGNSKKLQRILEKWVPRTRWQEIDDSLIRDLCFLDEDIALSILSQLKEARHSISRINSDSMFIKTNISTPDGHDTFELDALLDSGATGCYLSERFVTTNGLKLITLPRPIPVYNADGSLNRSGSIKHVVDVVVTIKNHTERLHFSVTNLGSSDVILGYSWLKAHNPIVDWSTSDLCFTRCPAACNSVSPTCVTTDPDHIRAIHTHNTTDDPELTWTTAIADELDDGETMLVVDIKGAEEDYLRSITVKDSIHLVNEQRCRAASEPDRYVKEFETVFAEKEFDQLPPERPWDHAIELKPDAEPITSKVYPLAKSEQAELDKFIKDHLRTGRIRPSKSPIASPFFFVKKKDGSLRPVQDYRKLNAMMIRNQYPLPLISELMDKLKGAKYFTKLDVRWGFNNIRIKKGDEYKAAFITNRGLFEPLVMFFGLMNSPATFQNMMNDLFKDLIRDGGVIIYMDGILIFTNNLATHRRLTREVLQILKDNNLYLKPEKCEFEKEEVEYLGVLVSQGSLRMSPSKVDAIASWPVPNSKRELQQFLSFLNFYRRFIRNFAHLAAPLNHLTGNVPWNWTPVEHTAFLAFRDAALDGPTLALPLDDAPLRIEADSSGYATGGVLTQRQGDHWRPVAFYSKSLSDVERNYDVHNRELLSIMRALADWRRYILGSAHPVEIHSDHSNLQYFMKSQRLNRRQARWTLELADYNFTLGYEDNANVTLLKPHLISLVETAVVTPDFLDDICGRQDEVMPKARQRLPGWSVSDGIALWHGRVYVPDFMNLRQRIMHANHDSIMIGHPG</sequence>
<dbReference type="InterPro" id="IPR043128">
    <property type="entry name" value="Rev_trsase/Diguanyl_cyclase"/>
</dbReference>
<evidence type="ECO:0000256" key="7">
    <source>
        <dbReference type="ARBA" id="ARBA00022918"/>
    </source>
</evidence>
<reference evidence="9" key="1">
    <citation type="submission" date="2022-07" db="EMBL/GenBank/DDBJ databases">
        <title>Genome Sequence of Agrocybe chaxingu.</title>
        <authorList>
            <person name="Buettner E."/>
        </authorList>
    </citation>
    <scope>NUCLEOTIDE SEQUENCE</scope>
    <source>
        <strain evidence="9">MP-N11</strain>
    </source>
</reference>
<keyword evidence="5" id="KW-0255">Endonuclease</keyword>
<dbReference type="GO" id="GO:0003964">
    <property type="term" value="F:RNA-directed DNA polymerase activity"/>
    <property type="evidence" value="ECO:0007669"/>
    <property type="project" value="UniProtKB-KW"/>
</dbReference>
<evidence type="ECO:0000256" key="5">
    <source>
        <dbReference type="ARBA" id="ARBA00022759"/>
    </source>
</evidence>
<dbReference type="CDD" id="cd01647">
    <property type="entry name" value="RT_LTR"/>
    <property type="match status" value="1"/>
</dbReference>
<evidence type="ECO:0000256" key="4">
    <source>
        <dbReference type="ARBA" id="ARBA00022722"/>
    </source>
</evidence>
<dbReference type="InterPro" id="IPR021109">
    <property type="entry name" value="Peptidase_aspartic_dom_sf"/>
</dbReference>
<keyword evidence="3" id="KW-0548">Nucleotidyltransferase</keyword>
<dbReference type="Gene3D" id="3.10.10.10">
    <property type="entry name" value="HIV Type 1 Reverse Transcriptase, subunit A, domain 1"/>
    <property type="match status" value="1"/>
</dbReference>
<keyword evidence="10" id="KW-1185">Reference proteome</keyword>
<dbReference type="Pfam" id="PF13975">
    <property type="entry name" value="gag-asp_proteas"/>
    <property type="match status" value="1"/>
</dbReference>
<dbReference type="SUPFAM" id="SSF50630">
    <property type="entry name" value="Acid proteases"/>
    <property type="match status" value="1"/>
</dbReference>
<evidence type="ECO:0000256" key="1">
    <source>
        <dbReference type="ARBA" id="ARBA00012493"/>
    </source>
</evidence>
<keyword evidence="7" id="KW-0695">RNA-directed DNA polymerase</keyword>
<dbReference type="InterPro" id="IPR043502">
    <property type="entry name" value="DNA/RNA_pol_sf"/>
</dbReference>
<accession>A0A9W8MWJ5</accession>
<organism evidence="9 10">
    <name type="scientific">Agrocybe chaxingu</name>
    <dbReference type="NCBI Taxonomy" id="84603"/>
    <lineage>
        <taxon>Eukaryota</taxon>
        <taxon>Fungi</taxon>
        <taxon>Dikarya</taxon>
        <taxon>Basidiomycota</taxon>
        <taxon>Agaricomycotina</taxon>
        <taxon>Agaricomycetes</taxon>
        <taxon>Agaricomycetidae</taxon>
        <taxon>Agaricales</taxon>
        <taxon>Agaricineae</taxon>
        <taxon>Strophariaceae</taxon>
        <taxon>Agrocybe</taxon>
    </lineage>
</organism>
<keyword evidence="6" id="KW-0378">Hydrolase</keyword>
<dbReference type="AlphaFoldDB" id="A0A9W8MWJ5"/>
<dbReference type="FunFam" id="3.30.70.270:FF:000020">
    <property type="entry name" value="Transposon Tf2-6 polyprotein-like Protein"/>
    <property type="match status" value="1"/>
</dbReference>
<dbReference type="GO" id="GO:0016787">
    <property type="term" value="F:hydrolase activity"/>
    <property type="evidence" value="ECO:0007669"/>
    <property type="project" value="UniProtKB-KW"/>
</dbReference>
<dbReference type="EC" id="2.7.7.49" evidence="1"/>
<protein>
    <recommendedName>
        <fullName evidence="1">RNA-directed DNA polymerase</fullName>
        <ecNumber evidence="1">2.7.7.49</ecNumber>
    </recommendedName>
</protein>
<comment type="caution">
    <text evidence="9">The sequence shown here is derived from an EMBL/GenBank/DDBJ whole genome shotgun (WGS) entry which is preliminary data.</text>
</comment>
<dbReference type="Gene3D" id="3.30.70.270">
    <property type="match status" value="2"/>
</dbReference>
<evidence type="ECO:0000256" key="6">
    <source>
        <dbReference type="ARBA" id="ARBA00022801"/>
    </source>
</evidence>
<dbReference type="GO" id="GO:0004519">
    <property type="term" value="F:endonuclease activity"/>
    <property type="evidence" value="ECO:0007669"/>
    <property type="project" value="UniProtKB-KW"/>
</dbReference>
<name>A0A9W8MWJ5_9AGAR</name>
<dbReference type="Gene3D" id="3.10.20.370">
    <property type="match status" value="1"/>
</dbReference>
<dbReference type="EMBL" id="JANKHO010000364">
    <property type="protein sequence ID" value="KAJ3510878.1"/>
    <property type="molecule type" value="Genomic_DNA"/>
</dbReference>
<dbReference type="OrthoDB" id="3267566at2759"/>
<dbReference type="PANTHER" id="PTHR37984">
    <property type="entry name" value="PROTEIN CBG26694"/>
    <property type="match status" value="1"/>
</dbReference>
<evidence type="ECO:0000313" key="10">
    <source>
        <dbReference type="Proteomes" id="UP001148786"/>
    </source>
</evidence>
<dbReference type="Gene3D" id="2.40.70.10">
    <property type="entry name" value="Acid Proteases"/>
    <property type="match status" value="1"/>
</dbReference>
<dbReference type="InterPro" id="IPR041373">
    <property type="entry name" value="RT_RNaseH"/>
</dbReference>
<gene>
    <name evidence="9" type="ORF">NLJ89_g4422</name>
</gene>